<keyword evidence="10" id="KW-0573">Peptidoglycan synthesis</keyword>
<feature type="domain" description="Peptidase S11 D-Ala-D-Ala carboxypeptidase A C-terminal" evidence="14">
    <location>
        <begin position="308"/>
        <end position="404"/>
    </location>
</feature>
<evidence type="ECO:0000256" key="2">
    <source>
        <dbReference type="ARBA" id="ARBA00004752"/>
    </source>
</evidence>
<evidence type="ECO:0000256" key="7">
    <source>
        <dbReference type="ARBA" id="ARBA00022729"/>
    </source>
</evidence>
<evidence type="ECO:0000256" key="6">
    <source>
        <dbReference type="ARBA" id="ARBA00022670"/>
    </source>
</evidence>
<dbReference type="InterPro" id="IPR037167">
    <property type="entry name" value="Peptidase_S11_C_sf"/>
</dbReference>
<name>A0ABW4C9T6_9BACL</name>
<reference evidence="16" key="1">
    <citation type="journal article" date="2019" name="Int. J. Syst. Evol. Microbiol.">
        <title>The Global Catalogue of Microorganisms (GCM) 10K type strain sequencing project: providing services to taxonomists for standard genome sequencing and annotation.</title>
        <authorList>
            <consortium name="The Broad Institute Genomics Platform"/>
            <consortium name="The Broad Institute Genome Sequencing Center for Infectious Disease"/>
            <person name="Wu L."/>
            <person name="Ma J."/>
        </authorList>
    </citation>
    <scope>NUCLEOTIDE SEQUENCE [LARGE SCALE GENOMIC DNA]</scope>
    <source>
        <strain evidence="16">S1</strain>
    </source>
</reference>
<keyword evidence="7" id="KW-0732">Signal</keyword>
<comment type="similarity">
    <text evidence="3 13">Belongs to the peptidase S11 family.</text>
</comment>
<dbReference type="SMART" id="SM00936">
    <property type="entry name" value="PBP5_C"/>
    <property type="match status" value="1"/>
</dbReference>
<evidence type="ECO:0000256" key="10">
    <source>
        <dbReference type="ARBA" id="ARBA00022984"/>
    </source>
</evidence>
<keyword evidence="5 15" id="KW-0121">Carboxypeptidase</keyword>
<dbReference type="Pfam" id="PF00768">
    <property type="entry name" value="Peptidase_S11"/>
    <property type="match status" value="1"/>
</dbReference>
<dbReference type="SUPFAM" id="SSF56601">
    <property type="entry name" value="beta-lactamase/transpeptidase-like"/>
    <property type="match status" value="1"/>
</dbReference>
<dbReference type="InterPro" id="IPR015956">
    <property type="entry name" value="Peniciliin-bd_prot_C_sf"/>
</dbReference>
<keyword evidence="6" id="KW-0645">Protease</keyword>
<evidence type="ECO:0000256" key="3">
    <source>
        <dbReference type="ARBA" id="ARBA00007164"/>
    </source>
</evidence>
<evidence type="ECO:0000313" key="15">
    <source>
        <dbReference type="EMBL" id="MFD1427172.1"/>
    </source>
</evidence>
<evidence type="ECO:0000256" key="1">
    <source>
        <dbReference type="ARBA" id="ARBA00003217"/>
    </source>
</evidence>
<proteinExistence type="inferred from homology"/>
<dbReference type="EMBL" id="JBHTNU010000007">
    <property type="protein sequence ID" value="MFD1427172.1"/>
    <property type="molecule type" value="Genomic_DNA"/>
</dbReference>
<sequence>MSGTGWDVEMVGWKRKLPVIVLGVLLLVGFLGPVEEVFAEPQAEPLDIQTRSYVLMEMETGRVLAGKKEKHPYPPASLTKIMTEYLVLKEVKSGRLRWKDEVKISKNAASIGEAQVNLVAGEKRTVEELFHAMAIHSANDASVALAEYISGSEGAFVGKMNKEAQRLGLKKTHFINCTGLPRRSYPHPPKVKGEHKMSAEDIARLARHLIQDHPGVIQTLSLPEYIFRQGENRELILPNSNQMLPGHSHFYKGVDGVKTGYTREAGYSFTGTAQRDGMRLITVVMGTDSKSRRFAETGKLLDFGFQNYQMKTLLKKGTSVPKQSKVALRGGVEDEVPVVAGASCRIPVRKGDQAAYTFRVKAKSGLEAPIRSGDEVGTAQVQLKGKDVPWIPPVPLKAAQDVEASWWTLFYRYVTEWF</sequence>
<evidence type="ECO:0000256" key="9">
    <source>
        <dbReference type="ARBA" id="ARBA00022960"/>
    </source>
</evidence>
<dbReference type="InterPro" id="IPR001967">
    <property type="entry name" value="Peptidase_S11_N"/>
</dbReference>
<evidence type="ECO:0000256" key="11">
    <source>
        <dbReference type="ARBA" id="ARBA00023316"/>
    </source>
</evidence>
<evidence type="ECO:0000256" key="13">
    <source>
        <dbReference type="RuleBase" id="RU004016"/>
    </source>
</evidence>
<evidence type="ECO:0000256" key="8">
    <source>
        <dbReference type="ARBA" id="ARBA00022801"/>
    </source>
</evidence>
<keyword evidence="8 15" id="KW-0378">Hydrolase</keyword>
<dbReference type="Pfam" id="PF07943">
    <property type="entry name" value="PBP5_C"/>
    <property type="match status" value="1"/>
</dbReference>
<accession>A0ABW4C9T6</accession>
<dbReference type="SUPFAM" id="SSF69189">
    <property type="entry name" value="Penicillin-binding protein associated domain"/>
    <property type="match status" value="1"/>
</dbReference>
<gene>
    <name evidence="15" type="ORF">ACFQ4Y_09565</name>
</gene>
<evidence type="ECO:0000256" key="5">
    <source>
        <dbReference type="ARBA" id="ARBA00022645"/>
    </source>
</evidence>
<dbReference type="Gene3D" id="2.60.410.10">
    <property type="entry name" value="D-Ala-D-Ala carboxypeptidase, C-terminal domain"/>
    <property type="match status" value="1"/>
</dbReference>
<evidence type="ECO:0000259" key="14">
    <source>
        <dbReference type="SMART" id="SM00936"/>
    </source>
</evidence>
<organism evidence="15 16">
    <name type="scientific">Kroppenstedtia sanguinis</name>
    <dbReference type="NCBI Taxonomy" id="1380684"/>
    <lineage>
        <taxon>Bacteria</taxon>
        <taxon>Bacillati</taxon>
        <taxon>Bacillota</taxon>
        <taxon>Bacilli</taxon>
        <taxon>Bacillales</taxon>
        <taxon>Thermoactinomycetaceae</taxon>
        <taxon>Kroppenstedtia</taxon>
    </lineage>
</organism>
<comment type="pathway">
    <text evidence="2">Cell wall biogenesis; peptidoglycan biosynthesis.</text>
</comment>
<dbReference type="InterPro" id="IPR012338">
    <property type="entry name" value="Beta-lactam/transpept-like"/>
</dbReference>
<comment type="function">
    <text evidence="1">Removes C-terminal D-alanyl residues from sugar-peptide cell wall precursors.</text>
</comment>
<comment type="caution">
    <text evidence="15">The sequence shown here is derived from an EMBL/GenBank/DDBJ whole genome shotgun (WGS) entry which is preliminary data.</text>
</comment>
<dbReference type="PANTHER" id="PTHR21581">
    <property type="entry name" value="D-ALANYL-D-ALANINE CARBOXYPEPTIDASE"/>
    <property type="match status" value="1"/>
</dbReference>
<dbReference type="InterPro" id="IPR012907">
    <property type="entry name" value="Peptidase_S11_C"/>
</dbReference>
<dbReference type="Gene3D" id="3.40.710.10">
    <property type="entry name" value="DD-peptidase/beta-lactamase superfamily"/>
    <property type="match status" value="1"/>
</dbReference>
<evidence type="ECO:0000313" key="16">
    <source>
        <dbReference type="Proteomes" id="UP001597282"/>
    </source>
</evidence>
<keyword evidence="16" id="KW-1185">Reference proteome</keyword>
<dbReference type="PRINTS" id="PR00725">
    <property type="entry name" value="DADACBPTASE1"/>
</dbReference>
<comment type="catalytic activity">
    <reaction evidence="12">
        <text>Preferential cleavage: (Ac)2-L-Lys-D-Ala-|-D-Ala. Also transpeptidation of peptidyl-alanyl moieties that are N-acyl substituents of D-alanine.</text>
        <dbReference type="EC" id="3.4.16.4"/>
    </reaction>
</comment>
<keyword evidence="9" id="KW-0133">Cell shape</keyword>
<dbReference type="InterPro" id="IPR018044">
    <property type="entry name" value="Peptidase_S11"/>
</dbReference>
<dbReference type="GO" id="GO:0004180">
    <property type="term" value="F:carboxypeptidase activity"/>
    <property type="evidence" value="ECO:0007669"/>
    <property type="project" value="UniProtKB-KW"/>
</dbReference>
<dbReference type="PANTHER" id="PTHR21581:SF11">
    <property type="entry name" value="D-ALANYL-D-ALANINE CARBOXYPEPTIDASE DACA"/>
    <property type="match status" value="1"/>
</dbReference>
<dbReference type="Proteomes" id="UP001597282">
    <property type="component" value="Unassembled WGS sequence"/>
</dbReference>
<keyword evidence="11" id="KW-0961">Cell wall biogenesis/degradation</keyword>
<evidence type="ECO:0000256" key="12">
    <source>
        <dbReference type="ARBA" id="ARBA00034000"/>
    </source>
</evidence>
<dbReference type="RefSeq" id="WP_380164943.1">
    <property type="nucleotide sequence ID" value="NZ_JBHTNU010000007.1"/>
</dbReference>
<evidence type="ECO:0000256" key="4">
    <source>
        <dbReference type="ARBA" id="ARBA00012448"/>
    </source>
</evidence>
<protein>
    <recommendedName>
        <fullName evidence="4">serine-type D-Ala-D-Ala carboxypeptidase</fullName>
        <ecNumber evidence="4">3.4.16.4</ecNumber>
    </recommendedName>
</protein>
<dbReference type="EC" id="3.4.16.4" evidence="4"/>